<dbReference type="NCBIfam" id="TIGR00460">
    <property type="entry name" value="fmt"/>
    <property type="match status" value="1"/>
</dbReference>
<dbReference type="FunFam" id="3.40.50.12230:FF:000001">
    <property type="entry name" value="Methionyl-tRNA formyltransferase"/>
    <property type="match status" value="1"/>
</dbReference>
<evidence type="ECO:0000256" key="1">
    <source>
        <dbReference type="ARBA" id="ARBA00010699"/>
    </source>
</evidence>
<evidence type="ECO:0000256" key="3">
    <source>
        <dbReference type="ARBA" id="ARBA00022679"/>
    </source>
</evidence>
<dbReference type="InterPro" id="IPR041711">
    <property type="entry name" value="Met-tRNA-FMT_N"/>
</dbReference>
<name>A0A3N2B900_9MICO</name>
<comment type="caution">
    <text evidence="8">The sequence shown here is derived from an EMBL/GenBank/DDBJ whole genome shotgun (WGS) entry which is preliminary data.</text>
</comment>
<evidence type="ECO:0000256" key="5">
    <source>
        <dbReference type="HAMAP-Rule" id="MF_00182"/>
    </source>
</evidence>
<dbReference type="CDD" id="cd08646">
    <property type="entry name" value="FMT_core_Met-tRNA-FMT_N"/>
    <property type="match status" value="1"/>
</dbReference>
<feature type="domain" description="Formyl transferase C-terminal" evidence="7">
    <location>
        <begin position="206"/>
        <end position="308"/>
    </location>
</feature>
<dbReference type="InterPro" id="IPR002376">
    <property type="entry name" value="Formyl_transf_N"/>
</dbReference>
<comment type="catalytic activity">
    <reaction evidence="5">
        <text>L-methionyl-tRNA(fMet) + (6R)-10-formyltetrahydrofolate = N-formyl-L-methionyl-tRNA(fMet) + (6S)-5,6,7,8-tetrahydrofolate + H(+)</text>
        <dbReference type="Rhea" id="RHEA:24380"/>
        <dbReference type="Rhea" id="RHEA-COMP:9952"/>
        <dbReference type="Rhea" id="RHEA-COMP:9953"/>
        <dbReference type="ChEBI" id="CHEBI:15378"/>
        <dbReference type="ChEBI" id="CHEBI:57453"/>
        <dbReference type="ChEBI" id="CHEBI:78530"/>
        <dbReference type="ChEBI" id="CHEBI:78844"/>
        <dbReference type="ChEBI" id="CHEBI:195366"/>
        <dbReference type="EC" id="2.1.2.9"/>
    </reaction>
</comment>
<evidence type="ECO:0000256" key="4">
    <source>
        <dbReference type="ARBA" id="ARBA00022917"/>
    </source>
</evidence>
<keyword evidence="3 5" id="KW-0808">Transferase</keyword>
<comment type="function">
    <text evidence="5">Attaches a formyl group to the free amino group of methionyl-tRNA(fMet). The formyl group appears to play a dual role in the initiator identity of N-formylmethionyl-tRNA by promoting its recognition by IF2 and preventing the misappropriation of this tRNA by the elongation apparatus.</text>
</comment>
<dbReference type="AlphaFoldDB" id="A0A3N2B900"/>
<dbReference type="Gene3D" id="3.40.50.12230">
    <property type="match status" value="1"/>
</dbReference>
<feature type="binding site" evidence="5">
    <location>
        <begin position="112"/>
        <end position="115"/>
    </location>
    <ligand>
        <name>(6S)-5,6,7,8-tetrahydrofolate</name>
        <dbReference type="ChEBI" id="CHEBI:57453"/>
    </ligand>
</feature>
<dbReference type="SUPFAM" id="SSF53328">
    <property type="entry name" value="Formyltransferase"/>
    <property type="match status" value="1"/>
</dbReference>
<dbReference type="InterPro" id="IPR036477">
    <property type="entry name" value="Formyl_transf_N_sf"/>
</dbReference>
<protein>
    <recommendedName>
        <fullName evidence="2 5">Methionyl-tRNA formyltransferase</fullName>
        <ecNumber evidence="2 5">2.1.2.9</ecNumber>
    </recommendedName>
</protein>
<dbReference type="RefSeq" id="WP_123302377.1">
    <property type="nucleotide sequence ID" value="NZ_RKHK01000001.1"/>
</dbReference>
<dbReference type="InterPro" id="IPR005793">
    <property type="entry name" value="Formyl_trans_C"/>
</dbReference>
<dbReference type="PANTHER" id="PTHR11138">
    <property type="entry name" value="METHIONYL-TRNA FORMYLTRANSFERASE"/>
    <property type="match status" value="1"/>
</dbReference>
<dbReference type="EC" id="2.1.2.9" evidence="2 5"/>
<organism evidence="8 9">
    <name type="scientific">Bogoriella caseilytica</name>
    <dbReference type="NCBI Taxonomy" id="56055"/>
    <lineage>
        <taxon>Bacteria</taxon>
        <taxon>Bacillati</taxon>
        <taxon>Actinomycetota</taxon>
        <taxon>Actinomycetes</taxon>
        <taxon>Micrococcales</taxon>
        <taxon>Bogoriellaceae</taxon>
        <taxon>Bogoriella</taxon>
    </lineage>
</organism>
<dbReference type="InterPro" id="IPR005794">
    <property type="entry name" value="Fmt"/>
</dbReference>
<proteinExistence type="inferred from homology"/>
<dbReference type="PANTHER" id="PTHR11138:SF5">
    <property type="entry name" value="METHIONYL-TRNA FORMYLTRANSFERASE, MITOCHONDRIAL"/>
    <property type="match status" value="1"/>
</dbReference>
<dbReference type="Pfam" id="PF02911">
    <property type="entry name" value="Formyl_trans_C"/>
    <property type="match status" value="1"/>
</dbReference>
<evidence type="ECO:0000313" key="9">
    <source>
        <dbReference type="Proteomes" id="UP000280668"/>
    </source>
</evidence>
<evidence type="ECO:0000256" key="2">
    <source>
        <dbReference type="ARBA" id="ARBA00012261"/>
    </source>
</evidence>
<dbReference type="InterPro" id="IPR011034">
    <property type="entry name" value="Formyl_transferase-like_C_sf"/>
</dbReference>
<gene>
    <name evidence="5" type="primary">fmt</name>
    <name evidence="8" type="ORF">EDD31_0025</name>
</gene>
<reference evidence="8 9" key="1">
    <citation type="submission" date="2018-11" db="EMBL/GenBank/DDBJ databases">
        <title>Sequencing the genomes of 1000 actinobacteria strains.</title>
        <authorList>
            <person name="Klenk H.-P."/>
        </authorList>
    </citation>
    <scope>NUCLEOTIDE SEQUENCE [LARGE SCALE GENOMIC DNA]</scope>
    <source>
        <strain evidence="8 9">DSM 11294</strain>
    </source>
</reference>
<dbReference type="CDD" id="cd08704">
    <property type="entry name" value="Met_tRNA_FMT_C"/>
    <property type="match status" value="1"/>
</dbReference>
<dbReference type="GO" id="GO:0004479">
    <property type="term" value="F:methionyl-tRNA formyltransferase activity"/>
    <property type="evidence" value="ECO:0007669"/>
    <property type="project" value="UniProtKB-UniRule"/>
</dbReference>
<dbReference type="SUPFAM" id="SSF50486">
    <property type="entry name" value="FMT C-terminal domain-like"/>
    <property type="match status" value="1"/>
</dbReference>
<dbReference type="OrthoDB" id="9802815at2"/>
<keyword evidence="9" id="KW-1185">Reference proteome</keyword>
<dbReference type="EMBL" id="RKHK01000001">
    <property type="protein sequence ID" value="ROR71688.1"/>
    <property type="molecule type" value="Genomic_DNA"/>
</dbReference>
<dbReference type="GO" id="GO:0005829">
    <property type="term" value="C:cytosol"/>
    <property type="evidence" value="ECO:0007669"/>
    <property type="project" value="TreeGrafter"/>
</dbReference>
<evidence type="ECO:0000259" key="6">
    <source>
        <dbReference type="Pfam" id="PF00551"/>
    </source>
</evidence>
<evidence type="ECO:0000313" key="8">
    <source>
        <dbReference type="EMBL" id="ROR71688.1"/>
    </source>
</evidence>
<accession>A0A3N2B900</accession>
<dbReference type="InterPro" id="IPR044135">
    <property type="entry name" value="Met-tRNA-FMT_C"/>
</dbReference>
<evidence type="ECO:0000259" key="7">
    <source>
        <dbReference type="Pfam" id="PF02911"/>
    </source>
</evidence>
<feature type="domain" description="Formyl transferase N-terminal" evidence="6">
    <location>
        <begin position="1"/>
        <end position="183"/>
    </location>
</feature>
<keyword evidence="4 5" id="KW-0648">Protein biosynthesis</keyword>
<dbReference type="Pfam" id="PF00551">
    <property type="entry name" value="Formyl_trans_N"/>
    <property type="match status" value="1"/>
</dbReference>
<dbReference type="Proteomes" id="UP000280668">
    <property type="component" value="Unassembled WGS sequence"/>
</dbReference>
<sequence length="321" mass="33495">MRVIFAGTPEPALPSLRALLDSRHDVVGVLTRPDARRGRGRSLHPSPVAAAAQEAGIEVLKPEGLRGERGEAVAARLRELAPDVIPVVAYGNLVPPALLELPAHGWANLHFSLLPAWRGAAPVQHAIIAGDQITGASVFQLEQGLDTGPVYGTLTTDIAADETAGDLLARLADAGAQLLVSVLNTIEDGTAVAQPQPAEGVSLAPKLEREDGRVRWTDPALAVDRRIRGTTPAPGAWTAVPGAEGASPSRLKLARVQLRPEVTDLAAGVLRVSRHEVLVGTGSHAVALGKVAPAGKSWMTAADWARGARLADNVELGARDD</sequence>
<dbReference type="HAMAP" id="MF_00182">
    <property type="entry name" value="Formyl_trans"/>
    <property type="match status" value="1"/>
</dbReference>
<comment type="similarity">
    <text evidence="1 5">Belongs to the Fmt family.</text>
</comment>